<accession>A0ABV2AMA7</accession>
<comment type="caution">
    <text evidence="1">The sequence shown here is derived from an EMBL/GenBank/DDBJ whole genome shotgun (WGS) entry which is preliminary data.</text>
</comment>
<proteinExistence type="predicted"/>
<dbReference type="Proteomes" id="UP001439008">
    <property type="component" value="Unassembled WGS sequence"/>
</dbReference>
<dbReference type="EMBL" id="JBDODL010000671">
    <property type="protein sequence ID" value="MES1920437.1"/>
    <property type="molecule type" value="Genomic_DNA"/>
</dbReference>
<protein>
    <recommendedName>
        <fullName evidence="3">Ribosomal protein S7</fullName>
    </recommendedName>
</protein>
<evidence type="ECO:0000313" key="1">
    <source>
        <dbReference type="EMBL" id="MES1920437.1"/>
    </source>
</evidence>
<gene>
    <name evidence="1" type="ORF">MHBO_002106</name>
</gene>
<evidence type="ECO:0000313" key="2">
    <source>
        <dbReference type="Proteomes" id="UP001439008"/>
    </source>
</evidence>
<sequence length="171" mass="20692">MNFQTKKELSEKIKTLINKNTITNTNKLTEIFIDYIEQNENFSFLEMENPLKRKEIFLEQTLKLLKAKVVKLSKFFKQKKPTKFFGQNRQNKLFYKKSLEIISEFVHSEYLNHLLKFYKIDFFEIFSLENAPIKRLSKQKKSNKTISKKHKILTKFNRKSKLYSENKKMSF</sequence>
<keyword evidence="2" id="KW-1185">Reference proteome</keyword>
<evidence type="ECO:0008006" key="3">
    <source>
        <dbReference type="Google" id="ProtNLM"/>
    </source>
</evidence>
<reference evidence="1 2" key="1">
    <citation type="journal article" date="2024" name="BMC Biol.">
        <title>Comparative genomics of Ascetosporea gives new insight into the evolutionary basis for animal parasitism in Rhizaria.</title>
        <authorList>
            <person name="Hiltunen Thoren M."/>
            <person name="Onut-Brannstrom I."/>
            <person name="Alfjorden A."/>
            <person name="Peckova H."/>
            <person name="Swords F."/>
            <person name="Hooper C."/>
            <person name="Holzer A.S."/>
            <person name="Bass D."/>
            <person name="Burki F."/>
        </authorList>
    </citation>
    <scope>NUCLEOTIDE SEQUENCE [LARGE SCALE GENOMIC DNA]</scope>
    <source>
        <strain evidence="1">20-A016</strain>
    </source>
</reference>
<name>A0ABV2AMA7_9EUKA</name>
<organism evidence="1 2">
    <name type="scientific">Bonamia ostreae</name>
    <dbReference type="NCBI Taxonomy" id="126728"/>
    <lineage>
        <taxon>Eukaryota</taxon>
        <taxon>Sar</taxon>
        <taxon>Rhizaria</taxon>
        <taxon>Endomyxa</taxon>
        <taxon>Ascetosporea</taxon>
        <taxon>Haplosporida</taxon>
        <taxon>Bonamia</taxon>
    </lineage>
</organism>